<evidence type="ECO:0000313" key="4">
    <source>
        <dbReference type="Proteomes" id="UP001626550"/>
    </source>
</evidence>
<dbReference type="EMBL" id="JBJKFK010001085">
    <property type="protein sequence ID" value="KAL3314137.1"/>
    <property type="molecule type" value="Genomic_DNA"/>
</dbReference>
<accession>A0ABD2Q4K4</accession>
<organism evidence="3 4">
    <name type="scientific">Cichlidogyrus casuarinus</name>
    <dbReference type="NCBI Taxonomy" id="1844966"/>
    <lineage>
        <taxon>Eukaryota</taxon>
        <taxon>Metazoa</taxon>
        <taxon>Spiralia</taxon>
        <taxon>Lophotrochozoa</taxon>
        <taxon>Platyhelminthes</taxon>
        <taxon>Monogenea</taxon>
        <taxon>Monopisthocotylea</taxon>
        <taxon>Dactylogyridea</taxon>
        <taxon>Ancyrocephalidae</taxon>
        <taxon>Cichlidogyrus</taxon>
    </lineage>
</organism>
<dbReference type="AlphaFoldDB" id="A0ABD2Q4K4"/>
<keyword evidence="4" id="KW-1185">Reference proteome</keyword>
<feature type="coiled-coil region" evidence="1">
    <location>
        <begin position="342"/>
        <end position="399"/>
    </location>
</feature>
<dbReference type="Proteomes" id="UP001626550">
    <property type="component" value="Unassembled WGS sequence"/>
</dbReference>
<proteinExistence type="predicted"/>
<sequence length="638" mass="73473">MPFPGIRTNGSLRPGKYENEIKSENLFPITSLVHNPPTLYELLKSCMFDSFYDQIAADQSREPDAMCDPNEDEELDKTSFKEVDWLVVSREQLKEFEEQEMVAEKDAAEKDALMCNILKECPNSDLLLRFSDDLETGNNKLSLEDEFITIMEEYRDLKDFIKQNWLPYEVLVENRQRIHNTSKLMAGKLAGRLPTMIMKHLFLHKQLTLKRRAGNLVSQPETKDNMTEKGIGVDALLDTAASELANLQQAVKQKEIQKQQDCDNLMSNCLDHDLNRSEPCIAKQSKKSAPIPGHKYARSSEFLATTAEEVETKLSFTSSDEEYTNKDNKCAIDLKVDQKTTIVHEKALYDLLEAEYDRVKKQRREDSDKEQEIDLEIQLNHLRERMECQKNRIENLEFEYMEDKLNLDEESQVDHLKTRPKVQAAKASKVATLDSGINILSRQVDRSSSLSFTSNTEAISSEIDSTEDNYVFSLPEDPQQRMWINPEWQGYPSRESRSMAYSMPKQKYNDKANNLALGPHHSRMRKRSQFEDSEPVNCFERYIQPEFQTSSSRPPTSASSRVPQRETHSEQYVCGRNAEQSYEMVLPRNENQSLHGLYEQNSDRSGEFHLSICIPPTFASGACATPNVLEESMRFNLN</sequence>
<feature type="compositionally biased region" description="Low complexity" evidence="2">
    <location>
        <begin position="549"/>
        <end position="561"/>
    </location>
</feature>
<keyword evidence="1" id="KW-0175">Coiled coil</keyword>
<comment type="caution">
    <text evidence="3">The sequence shown here is derived from an EMBL/GenBank/DDBJ whole genome shotgun (WGS) entry which is preliminary data.</text>
</comment>
<reference evidence="3 4" key="1">
    <citation type="submission" date="2024-11" db="EMBL/GenBank/DDBJ databases">
        <title>Adaptive evolution of stress response genes in parasites aligns with host niche diversity.</title>
        <authorList>
            <person name="Hahn C."/>
            <person name="Resl P."/>
        </authorList>
    </citation>
    <scope>NUCLEOTIDE SEQUENCE [LARGE SCALE GENOMIC DNA]</scope>
    <source>
        <strain evidence="3">EGGRZ-B1_66</strain>
        <tissue evidence="3">Body</tissue>
    </source>
</reference>
<name>A0ABD2Q4K4_9PLAT</name>
<protein>
    <submittedName>
        <fullName evidence="3">Uncharacterized protein</fullName>
    </submittedName>
</protein>
<evidence type="ECO:0000256" key="2">
    <source>
        <dbReference type="SAM" id="MobiDB-lite"/>
    </source>
</evidence>
<gene>
    <name evidence="3" type="ORF">Ciccas_007252</name>
</gene>
<evidence type="ECO:0000313" key="3">
    <source>
        <dbReference type="EMBL" id="KAL3314137.1"/>
    </source>
</evidence>
<feature type="region of interest" description="Disordered" evidence="2">
    <location>
        <begin position="545"/>
        <end position="570"/>
    </location>
</feature>
<evidence type="ECO:0000256" key="1">
    <source>
        <dbReference type="SAM" id="Coils"/>
    </source>
</evidence>